<dbReference type="Proteomes" id="UP000327013">
    <property type="component" value="Chromosome 7"/>
</dbReference>
<dbReference type="OrthoDB" id="673795at2759"/>
<evidence type="ECO:0000256" key="2">
    <source>
        <dbReference type="ARBA" id="ARBA00023242"/>
    </source>
</evidence>
<comment type="similarity">
    <text evidence="4">Belongs to the CRWN family.</text>
</comment>
<reference evidence="7 8" key="1">
    <citation type="submission" date="2019-06" db="EMBL/GenBank/DDBJ databases">
        <title>A chromosomal-level reference genome of Carpinus fangiana (Coryloideae, Betulaceae).</title>
        <authorList>
            <person name="Yang X."/>
            <person name="Wang Z."/>
            <person name="Zhang L."/>
            <person name="Hao G."/>
            <person name="Liu J."/>
            <person name="Yang Y."/>
        </authorList>
    </citation>
    <scope>NUCLEOTIDE SEQUENCE [LARGE SCALE GENOMIC DNA]</scope>
    <source>
        <strain evidence="7">Cfa_2016G</strain>
        <tissue evidence="7">Leaf</tissue>
    </source>
</reference>
<accession>A0A5N6RRL7</accession>
<proteinExistence type="inferred from homology"/>
<keyword evidence="8" id="KW-1185">Reference proteome</keyword>
<feature type="region of interest" description="Disordered" evidence="6">
    <location>
        <begin position="979"/>
        <end position="1055"/>
    </location>
</feature>
<evidence type="ECO:0000256" key="3">
    <source>
        <dbReference type="ARBA" id="ARBA00024186"/>
    </source>
</evidence>
<feature type="coiled-coil region" evidence="5">
    <location>
        <begin position="411"/>
        <end position="730"/>
    </location>
</feature>
<feature type="region of interest" description="Disordered" evidence="6">
    <location>
        <begin position="1164"/>
        <end position="1203"/>
    </location>
</feature>
<evidence type="ECO:0008006" key="9">
    <source>
        <dbReference type="Google" id="ProtNLM"/>
    </source>
</evidence>
<feature type="region of interest" description="Disordered" evidence="6">
    <location>
        <begin position="1"/>
        <end position="57"/>
    </location>
</feature>
<feature type="compositionally biased region" description="Acidic residues" evidence="6">
    <location>
        <begin position="1178"/>
        <end position="1198"/>
    </location>
</feature>
<feature type="compositionally biased region" description="Low complexity" evidence="6">
    <location>
        <begin position="17"/>
        <end position="38"/>
    </location>
</feature>
<keyword evidence="1 5" id="KW-0175">Coiled coil</keyword>
<dbReference type="PANTHER" id="PTHR31908:SF9">
    <property type="entry name" value="PROTEIN CROWDED NUCLEI 3"/>
    <property type="match status" value="1"/>
</dbReference>
<evidence type="ECO:0000313" key="7">
    <source>
        <dbReference type="EMBL" id="KAE8100790.1"/>
    </source>
</evidence>
<evidence type="ECO:0000256" key="5">
    <source>
        <dbReference type="SAM" id="Coils"/>
    </source>
</evidence>
<dbReference type="InterPro" id="IPR040418">
    <property type="entry name" value="CRWN"/>
</dbReference>
<dbReference type="EMBL" id="CM017327">
    <property type="protein sequence ID" value="KAE8100790.1"/>
    <property type="molecule type" value="Genomic_DNA"/>
</dbReference>
<keyword evidence="2" id="KW-0539">Nucleus</keyword>
<evidence type="ECO:0000256" key="6">
    <source>
        <dbReference type="SAM" id="MobiDB-lite"/>
    </source>
</evidence>
<feature type="compositionally biased region" description="Basic and acidic residues" evidence="6">
    <location>
        <begin position="992"/>
        <end position="1007"/>
    </location>
</feature>
<feature type="region of interest" description="Disordered" evidence="6">
    <location>
        <begin position="925"/>
        <end position="962"/>
    </location>
</feature>
<organism evidence="7 8">
    <name type="scientific">Carpinus fangiana</name>
    <dbReference type="NCBI Taxonomy" id="176857"/>
    <lineage>
        <taxon>Eukaryota</taxon>
        <taxon>Viridiplantae</taxon>
        <taxon>Streptophyta</taxon>
        <taxon>Embryophyta</taxon>
        <taxon>Tracheophyta</taxon>
        <taxon>Spermatophyta</taxon>
        <taxon>Magnoliopsida</taxon>
        <taxon>eudicotyledons</taxon>
        <taxon>Gunneridae</taxon>
        <taxon>Pentapetalae</taxon>
        <taxon>rosids</taxon>
        <taxon>fabids</taxon>
        <taxon>Fagales</taxon>
        <taxon>Betulaceae</taxon>
        <taxon>Carpinus</taxon>
    </lineage>
</organism>
<feature type="region of interest" description="Disordered" evidence="6">
    <location>
        <begin position="872"/>
        <end position="892"/>
    </location>
</feature>
<evidence type="ECO:0000313" key="8">
    <source>
        <dbReference type="Proteomes" id="UP000327013"/>
    </source>
</evidence>
<feature type="coiled-coil region" evidence="5">
    <location>
        <begin position="78"/>
        <end position="372"/>
    </location>
</feature>
<comment type="subcellular location">
    <subcellularLocation>
        <location evidence="3">Nucleus lamina</location>
    </subcellularLocation>
</comment>
<feature type="compositionally biased region" description="Basic residues" evidence="6">
    <location>
        <begin position="947"/>
        <end position="956"/>
    </location>
</feature>
<dbReference type="GO" id="GO:0006997">
    <property type="term" value="P:nucleus organization"/>
    <property type="evidence" value="ECO:0007669"/>
    <property type="project" value="InterPro"/>
</dbReference>
<dbReference type="PANTHER" id="PTHR31908">
    <property type="entry name" value="PROTEIN CROWDED NUCLEI 4"/>
    <property type="match status" value="1"/>
</dbReference>
<dbReference type="GO" id="GO:0005652">
    <property type="term" value="C:nuclear lamina"/>
    <property type="evidence" value="ECO:0007669"/>
    <property type="project" value="UniProtKB-SubCell"/>
</dbReference>
<sequence length="1216" mass="140727">MFTTTTPQRKAWPVATAQRSAAPNPASAAAKGKAVAFADGSTPPPPPRLLSGDGAAGLDTESMEDWKRLREAGLLDAAAMERKDRQALLEKISKLQSELYDYQYNMGLLLIENRDWTSKYEELRQALAETQEILKREQSAHFISVSEVEKREENLRKALSAEKQCVRDLEKALREIQEEHDQVRLASETKLTKADALVVGTEEKSLEVEEKLHAAEAKLAEVNRKKSELEMRLQKVEAHESVLQRERLSLTTEQEAHKEIFYKQREDLREWERKLQEGEERLCKSRRIFNEREEKATQLDATLKQKERDLEEAQRGIDLSNSMLKEKEDNIKKRLEDLVVKEKEANSLRSFIEMKEKELLVLEEKLNARERVEIQKLLDKQKTILDAKMQEFELELEVKRKSLDEEYSSKLDDVEQRKVKVDHEKEKLKKHEQLLDKRQERLNEKEKDMETKMKTCKEIEKAVEADEKRLEVEKQQIIADQERLQILRDEIEKLRNENTQQKQQIHEESEKLRITKKERSEHLRMQSQLKQEIENYRLQKELLLKEGEDLKQEREKFEKEWEVLDEKRADISRELRQIVEEREKLEKLQHSEEERLKKEKHAMHENIKRELEALQQEKESFASLMKHEQLALSEKAQNERSQMLQEFELRRRDLEIDFQKRREQMEKHLQERETAFEEEREKVHNNINHLNEIAERQWEEVKSERNRIQKEREELKLNQKQLEVNQLEMRKDIDELGSLSRKLKQQRGQFIEERRRFIVFVETLKSCKSCGEITREFAFSDLQVPEMEDKEVIPLPRLDGEFLKSSQGNVAPSDLGLSDAGGSLSWLRKCTSKILNLSPAKKMEHVTAPVLTEALPPSTMLVNVEQHKKVPSMPVNKGARGHGISENEPQPSFRMATDTYDVQQLQSDSIIREVDNTCAQSIDDHSYMDSKAQEVPEDSLQSELKSGRHKPGRKGKSGVYRSRSVKAVVEEAKAFLGETPEKTEVNANVQPRDIDPINEESRGDSSRTHNVTNRYARKRQHETSRITESEQDAGSEEHSESVTAGGRRKRRQKAVPIVQTSGEKRYNLRRHKIAGKVTEAHTSADPPITREKEAAAGGAVEVAPVPEAVSAPSAGVACNKGQITQLVQVTTVKSVEISEDRVVRFNTPSGIVNDDADVAKSIDKSHLSEEVNGTPEYGNEDENGSTINESEDDFDDELEHPGEVSMGKKIWTFFTT</sequence>
<protein>
    <recommendedName>
        <fullName evidence="9">Nuclear matrix constituent protein 1-like protein</fullName>
    </recommendedName>
</protein>
<gene>
    <name evidence="7" type="ORF">FH972_018650</name>
</gene>
<evidence type="ECO:0000256" key="4">
    <source>
        <dbReference type="ARBA" id="ARBA00024208"/>
    </source>
</evidence>
<name>A0A5N6RRL7_9ROSI</name>
<evidence type="ECO:0000256" key="1">
    <source>
        <dbReference type="ARBA" id="ARBA00023054"/>
    </source>
</evidence>
<feature type="compositionally biased region" description="Basic and acidic residues" evidence="6">
    <location>
        <begin position="925"/>
        <end position="934"/>
    </location>
</feature>
<dbReference type="AlphaFoldDB" id="A0A5N6RRL7"/>